<dbReference type="Proteomes" id="UP001367508">
    <property type="component" value="Unassembled WGS sequence"/>
</dbReference>
<comment type="caution">
    <text evidence="1">The sequence shown here is derived from an EMBL/GenBank/DDBJ whole genome shotgun (WGS) entry which is preliminary data.</text>
</comment>
<evidence type="ECO:0000313" key="2">
    <source>
        <dbReference type="Proteomes" id="UP001367508"/>
    </source>
</evidence>
<name>A0AAN9QL24_CANGL</name>
<proteinExistence type="predicted"/>
<protein>
    <submittedName>
        <fullName evidence="1">Uncharacterized protein</fullName>
    </submittedName>
</protein>
<sequence length="121" mass="13620">MYVSWQSSLAKVGPAPLCKDQETFYHQAMVLDTASIQLKAFKISSSSRFSMRAQNYTHHLAGHTHTSPSMDACQDYGLNIKEERWKLLLSSSMILWTLQPSLSDACHGDQLGRPKILFQCA</sequence>
<organism evidence="1 2">
    <name type="scientific">Canavalia gladiata</name>
    <name type="common">Sword bean</name>
    <name type="synonym">Dolichos gladiatus</name>
    <dbReference type="NCBI Taxonomy" id="3824"/>
    <lineage>
        <taxon>Eukaryota</taxon>
        <taxon>Viridiplantae</taxon>
        <taxon>Streptophyta</taxon>
        <taxon>Embryophyta</taxon>
        <taxon>Tracheophyta</taxon>
        <taxon>Spermatophyta</taxon>
        <taxon>Magnoliopsida</taxon>
        <taxon>eudicotyledons</taxon>
        <taxon>Gunneridae</taxon>
        <taxon>Pentapetalae</taxon>
        <taxon>rosids</taxon>
        <taxon>fabids</taxon>
        <taxon>Fabales</taxon>
        <taxon>Fabaceae</taxon>
        <taxon>Papilionoideae</taxon>
        <taxon>50 kb inversion clade</taxon>
        <taxon>NPAAA clade</taxon>
        <taxon>indigoferoid/millettioid clade</taxon>
        <taxon>Phaseoleae</taxon>
        <taxon>Canavalia</taxon>
    </lineage>
</organism>
<dbReference type="AlphaFoldDB" id="A0AAN9QL24"/>
<keyword evidence="2" id="KW-1185">Reference proteome</keyword>
<evidence type="ECO:0000313" key="1">
    <source>
        <dbReference type="EMBL" id="KAK7339484.1"/>
    </source>
</evidence>
<dbReference type="EMBL" id="JAYMYQ010000004">
    <property type="protein sequence ID" value="KAK7339484.1"/>
    <property type="molecule type" value="Genomic_DNA"/>
</dbReference>
<reference evidence="1 2" key="1">
    <citation type="submission" date="2024-01" db="EMBL/GenBank/DDBJ databases">
        <title>The genomes of 5 underutilized Papilionoideae crops provide insights into root nodulation and disease resistanc.</title>
        <authorList>
            <person name="Jiang F."/>
        </authorList>
    </citation>
    <scope>NUCLEOTIDE SEQUENCE [LARGE SCALE GENOMIC DNA]</scope>
    <source>
        <strain evidence="1">LVBAO_FW01</strain>
        <tissue evidence="1">Leaves</tissue>
    </source>
</reference>
<gene>
    <name evidence="1" type="ORF">VNO77_20155</name>
</gene>
<accession>A0AAN9QL24</accession>